<keyword evidence="5" id="KW-1185">Reference proteome</keyword>
<dbReference type="InterPro" id="IPR029044">
    <property type="entry name" value="Nucleotide-diphossugar_trans"/>
</dbReference>
<dbReference type="RefSeq" id="WP_349543298.1">
    <property type="nucleotide sequence ID" value="NZ_JAOALG010000001.1"/>
</dbReference>
<dbReference type="Proteomes" id="UP001469089">
    <property type="component" value="Unassembled WGS sequence"/>
</dbReference>
<sequence>MTPSPSPTESDHTPIVRAESPEQTALQRELDAANMRVAELESDLKEALRDATVSPHAQRELAKLRADITVLQQSHSWRITAPLRRVSVLATKARLILQSVRHQIHTRGGLRKSLILGAGILHREGIAGVRKKLRRLNNGLGYNQVAYSNWIAQYDSLTPAIRAEMQRRLQTFKRTPSFSIIVPAYNSDPRYLREMIKSVREQVYPNWELCIADDASTLAHMKDILREESARDPRIKVCFRTENGHISEASNSALSLASGDFVVLLDHDDVLPEHALFVVAQYINKHPNARMFYSDEDKLTANGTRTTPYFKSDWNPEMFRAQNMFSHLGVFEAALVREAGGFRKGFEGSQDHDLALRCVELSGHDKVVHIPHVLYHWRMAPGSTAGHSDEKPYALVAAIRAVEEHLRRNNIDATVGQAFDRLPILHVRYATPTLPPLVSLLIPTRDGVDLLRQCIDSVLNKTTYKNYEIIVVDNGSERPETLAYFENIKQHQNIHVLCDESPFNFSKLNNDAAIEAKGEYLCLLNNDIEVISPDWLDEMIGIASQPGNGAVGASLWYPDDTLQHGGVLIGLGGVAGHMHRLMAYGNVGYFGRAVATQNLSAVTAACLVIRKSIYEEVGGLDEALAVAFNDVDFCLRVREAGYRNVWTPHAQLYHHESATRGSDMDPDKYERFVKEVRLMESRWAAMFEHDPAYNPNLSLSAQVLPFTLADPPRTNILD</sequence>
<reference evidence="4 5" key="1">
    <citation type="journal article" date="2024" name="Chem. Sci.">
        <title>Discovery of a lagriamide polyketide by integrated genome mining, isotopic labeling, and untargeted metabolomics.</title>
        <authorList>
            <person name="Fergusson C.H."/>
            <person name="Saulog J."/>
            <person name="Paulo B.S."/>
            <person name="Wilson D.M."/>
            <person name="Liu D.Y."/>
            <person name="Morehouse N.J."/>
            <person name="Waterworth S."/>
            <person name="Barkei J."/>
            <person name="Gray C.A."/>
            <person name="Kwan J.C."/>
            <person name="Eustaquio A.S."/>
            <person name="Linington R.G."/>
        </authorList>
    </citation>
    <scope>NUCLEOTIDE SEQUENCE [LARGE SCALE GENOMIC DNA]</scope>
    <source>
        <strain evidence="4 5">RL17-338-BIF-B</strain>
    </source>
</reference>
<dbReference type="CDD" id="cd04184">
    <property type="entry name" value="GT2_RfbC_Mx_like"/>
    <property type="match status" value="1"/>
</dbReference>
<comment type="caution">
    <text evidence="4">The sequence shown here is derived from an EMBL/GenBank/DDBJ whole genome shotgun (WGS) entry which is preliminary data.</text>
</comment>
<keyword evidence="1" id="KW-0175">Coiled coil</keyword>
<dbReference type="Gene3D" id="3.90.550.10">
    <property type="entry name" value="Spore Coat Polysaccharide Biosynthesis Protein SpsA, Chain A"/>
    <property type="match status" value="2"/>
</dbReference>
<dbReference type="PANTHER" id="PTHR43179">
    <property type="entry name" value="RHAMNOSYLTRANSFERASE WBBL"/>
    <property type="match status" value="1"/>
</dbReference>
<dbReference type="InterPro" id="IPR001173">
    <property type="entry name" value="Glyco_trans_2-like"/>
</dbReference>
<feature type="domain" description="Glycosyltransferase 2-like" evidence="3">
    <location>
        <begin position="179"/>
        <end position="310"/>
    </location>
</feature>
<gene>
    <name evidence="4" type="ORF">N0A02_18255</name>
</gene>
<dbReference type="Pfam" id="PF00535">
    <property type="entry name" value="Glycos_transf_2"/>
    <property type="match status" value="2"/>
</dbReference>
<organism evidence="4 5">
    <name type="scientific">Paraburkholderia acidicola</name>
    <dbReference type="NCBI Taxonomy" id="1912599"/>
    <lineage>
        <taxon>Bacteria</taxon>
        <taxon>Pseudomonadati</taxon>
        <taxon>Pseudomonadota</taxon>
        <taxon>Betaproteobacteria</taxon>
        <taxon>Burkholderiales</taxon>
        <taxon>Burkholderiaceae</taxon>
        <taxon>Paraburkholderia</taxon>
    </lineage>
</organism>
<feature type="coiled-coil region" evidence="1">
    <location>
        <begin position="23"/>
        <end position="50"/>
    </location>
</feature>
<feature type="domain" description="Glycosyltransferase 2-like" evidence="3">
    <location>
        <begin position="439"/>
        <end position="616"/>
    </location>
</feature>
<evidence type="ECO:0000256" key="1">
    <source>
        <dbReference type="SAM" id="Coils"/>
    </source>
</evidence>
<evidence type="ECO:0000259" key="3">
    <source>
        <dbReference type="Pfam" id="PF00535"/>
    </source>
</evidence>
<proteinExistence type="predicted"/>
<feature type="region of interest" description="Disordered" evidence="2">
    <location>
        <begin position="1"/>
        <end position="23"/>
    </location>
</feature>
<dbReference type="SUPFAM" id="SSF53448">
    <property type="entry name" value="Nucleotide-diphospho-sugar transferases"/>
    <property type="match status" value="2"/>
</dbReference>
<name>A0ABV1LQC2_9BURK</name>
<evidence type="ECO:0000313" key="4">
    <source>
        <dbReference type="EMBL" id="MEQ5841377.1"/>
    </source>
</evidence>
<evidence type="ECO:0000256" key="2">
    <source>
        <dbReference type="SAM" id="MobiDB-lite"/>
    </source>
</evidence>
<dbReference type="CDD" id="cd04186">
    <property type="entry name" value="GT_2_like_c"/>
    <property type="match status" value="1"/>
</dbReference>
<accession>A0ABV1LQC2</accession>
<evidence type="ECO:0000313" key="5">
    <source>
        <dbReference type="Proteomes" id="UP001469089"/>
    </source>
</evidence>
<protein>
    <submittedName>
        <fullName evidence="4">Glycosyltransferase family 2 protein</fullName>
    </submittedName>
</protein>
<dbReference type="PANTHER" id="PTHR43179:SF7">
    <property type="entry name" value="RHAMNOSYLTRANSFERASE WBBL"/>
    <property type="match status" value="1"/>
</dbReference>
<dbReference type="EMBL" id="JAOALG010000001">
    <property type="protein sequence ID" value="MEQ5841377.1"/>
    <property type="molecule type" value="Genomic_DNA"/>
</dbReference>